<feature type="compositionally biased region" description="Low complexity" evidence="1">
    <location>
        <begin position="1"/>
        <end position="32"/>
    </location>
</feature>
<keyword evidence="4" id="KW-1185">Reference proteome</keyword>
<gene>
    <name evidence="3" type="ORF">IU449_11960</name>
</gene>
<dbReference type="PANTHER" id="PTHR32097">
    <property type="entry name" value="CAMP-BINDING PROTEIN 1-RELATED"/>
    <property type="match status" value="1"/>
</dbReference>
<dbReference type="InterPro" id="IPR003325">
    <property type="entry name" value="TerD"/>
</dbReference>
<dbReference type="Gene3D" id="2.60.60.30">
    <property type="entry name" value="sav2460 like domains"/>
    <property type="match status" value="1"/>
</dbReference>
<proteinExistence type="predicted"/>
<accession>A0ABS0DBQ4</accession>
<organism evidence="3 4">
    <name type="scientific">Nocardia higoensis</name>
    <dbReference type="NCBI Taxonomy" id="228599"/>
    <lineage>
        <taxon>Bacteria</taxon>
        <taxon>Bacillati</taxon>
        <taxon>Actinomycetota</taxon>
        <taxon>Actinomycetes</taxon>
        <taxon>Mycobacteriales</taxon>
        <taxon>Nocardiaceae</taxon>
        <taxon>Nocardia</taxon>
    </lineage>
</organism>
<dbReference type="PANTHER" id="PTHR32097:SF17">
    <property type="entry name" value="CAMP-BINDING PROTEIN 1-RELATED"/>
    <property type="match status" value="1"/>
</dbReference>
<evidence type="ECO:0000313" key="4">
    <source>
        <dbReference type="Proteomes" id="UP000707731"/>
    </source>
</evidence>
<reference evidence="3 4" key="1">
    <citation type="submission" date="2020-10" db="EMBL/GenBank/DDBJ databases">
        <title>Identification of Nocardia species via Next-generation sequencing and recognition of intraspecies genetic diversity.</title>
        <authorList>
            <person name="Li P."/>
            <person name="Li P."/>
            <person name="Lu B."/>
        </authorList>
    </citation>
    <scope>NUCLEOTIDE SEQUENCE [LARGE SCALE GENOMIC DNA]</scope>
    <source>
        <strain evidence="3 4">BJ06-0143</strain>
    </source>
</reference>
<name>A0ABS0DBQ4_9NOCA</name>
<evidence type="ECO:0000313" key="3">
    <source>
        <dbReference type="EMBL" id="MBF6355248.1"/>
    </source>
</evidence>
<evidence type="ECO:0000259" key="2">
    <source>
        <dbReference type="Pfam" id="PF02342"/>
    </source>
</evidence>
<dbReference type="InterPro" id="IPR051324">
    <property type="entry name" value="Stress/Tellurium_Resist"/>
</dbReference>
<dbReference type="EMBL" id="JADLQN010000001">
    <property type="protein sequence ID" value="MBF6355248.1"/>
    <property type="molecule type" value="Genomic_DNA"/>
</dbReference>
<feature type="region of interest" description="Disordered" evidence="1">
    <location>
        <begin position="1"/>
        <end position="39"/>
    </location>
</feature>
<sequence>MSRCTGSSGSWTSPPSRSSPTRSPRRQPNPSTAEPSTKKSAGACLLPYRPGNIIVCRGIAWGHGTFRVRAVDERVRVSQTGLSLVTLGLGWDPADRARWTRGRKRIDLNAAAMLFAGHQLVDVVYHEQLFSQDGAVRLLGDSTDGEGAGDDEIITVDLTRITPVVTAVVFLMTSYTGQTMEEVQNSYCRLVDGVTGEVFAHYVLEDPAHGFLAGELVREGDGWQYREIATAIDAQHPVEAIQQLDQYLP</sequence>
<protein>
    <submittedName>
        <fullName evidence="3">Tellurium resistance TerZ family protein</fullName>
    </submittedName>
</protein>
<dbReference type="CDD" id="cd06974">
    <property type="entry name" value="TerD_like"/>
    <property type="match status" value="1"/>
</dbReference>
<dbReference type="Pfam" id="PF02342">
    <property type="entry name" value="TerD"/>
    <property type="match status" value="1"/>
</dbReference>
<comment type="caution">
    <text evidence="3">The sequence shown here is derived from an EMBL/GenBank/DDBJ whole genome shotgun (WGS) entry which is preliminary data.</text>
</comment>
<dbReference type="Proteomes" id="UP000707731">
    <property type="component" value="Unassembled WGS sequence"/>
</dbReference>
<evidence type="ECO:0000256" key="1">
    <source>
        <dbReference type="SAM" id="MobiDB-lite"/>
    </source>
</evidence>
<feature type="domain" description="TerD" evidence="2">
    <location>
        <begin position="77"/>
        <end position="232"/>
    </location>
</feature>